<dbReference type="EMBL" id="BMZB01000001">
    <property type="protein sequence ID" value="GGZ22652.1"/>
    <property type="molecule type" value="Genomic_DNA"/>
</dbReference>
<dbReference type="PANTHER" id="PTHR34069">
    <property type="entry name" value="3-OXOACYL-[ACYL-CARRIER-PROTEIN] SYNTHASE 3"/>
    <property type="match status" value="1"/>
</dbReference>
<evidence type="ECO:0000313" key="6">
    <source>
        <dbReference type="Proteomes" id="UP000662572"/>
    </source>
</evidence>
<dbReference type="Pfam" id="PF08545">
    <property type="entry name" value="ACP_syn_III"/>
    <property type="match status" value="1"/>
</dbReference>
<feature type="domain" description="Beta-ketoacyl-[acyl-carrier-protein] synthase III N-terminal" evidence="4">
    <location>
        <begin position="113"/>
        <end position="190"/>
    </location>
</feature>
<dbReference type="SUPFAM" id="SSF53901">
    <property type="entry name" value="Thiolase-like"/>
    <property type="match status" value="1"/>
</dbReference>
<keyword evidence="2" id="KW-0012">Acyltransferase</keyword>
<feature type="domain" description="Beta-ketoacyl-[acyl-carrier-protein] synthase III C-terminal" evidence="3">
    <location>
        <begin position="234"/>
        <end position="322"/>
    </location>
</feature>
<keyword evidence="1" id="KW-0808">Transferase</keyword>
<evidence type="ECO:0000259" key="3">
    <source>
        <dbReference type="Pfam" id="PF08541"/>
    </source>
</evidence>
<protein>
    <submittedName>
        <fullName evidence="5">3-oxoacyl-ACP synthase</fullName>
    </submittedName>
</protein>
<keyword evidence="6" id="KW-1185">Reference proteome</keyword>
<dbReference type="GO" id="GO:0006633">
    <property type="term" value="P:fatty acid biosynthetic process"/>
    <property type="evidence" value="ECO:0007669"/>
    <property type="project" value="InterPro"/>
</dbReference>
<gene>
    <name evidence="5" type="ORF">GCM10011273_04380</name>
</gene>
<comment type="caution">
    <text evidence="5">The sequence shown here is derived from an EMBL/GenBank/DDBJ whole genome shotgun (WGS) entry which is preliminary data.</text>
</comment>
<dbReference type="CDD" id="cd00830">
    <property type="entry name" value="KAS_III"/>
    <property type="match status" value="1"/>
</dbReference>
<reference evidence="5" key="2">
    <citation type="submission" date="2020-09" db="EMBL/GenBank/DDBJ databases">
        <authorList>
            <person name="Sun Q."/>
            <person name="Kim S."/>
        </authorList>
    </citation>
    <scope>NUCLEOTIDE SEQUENCE</scope>
    <source>
        <strain evidence="5">KCTC 32296</strain>
    </source>
</reference>
<evidence type="ECO:0000256" key="2">
    <source>
        <dbReference type="ARBA" id="ARBA00023315"/>
    </source>
</evidence>
<dbReference type="InterPro" id="IPR013751">
    <property type="entry name" value="ACP_syn_III_N"/>
</dbReference>
<dbReference type="PANTHER" id="PTHR34069:SF2">
    <property type="entry name" value="BETA-KETOACYL-[ACYL-CARRIER-PROTEIN] SYNTHASE III"/>
    <property type="match status" value="1"/>
</dbReference>
<dbReference type="Proteomes" id="UP000662572">
    <property type="component" value="Unassembled WGS sequence"/>
</dbReference>
<dbReference type="AlphaFoldDB" id="A0A918UNG4"/>
<sequence>MVTFVTRAPALRGIVTAMPAHQESNHDLSGLFGEEMVDKIIRATGIETRPVSDGLLISDMAVAAAQNLMDGLGWDKDSIDLLVLVTQTPDYPLPATSYVVHGRLGLPITTATLDLRLGCSGFVYALSIISSMMAAGGLKRALLLGGDVINSMIADDDRALRLLFGDAVAATALEASDDDHQIGFDLGADGTGAPHLMSETGGVAHPGDPRLYMDGARVLSFSLRQVAPSVARALAAVGLAADDMDHVILHQANAMMIQSLAKKIGLRDEQVVEVVRDYGNTGPASIPLAMCETFHQATSKKPVNLLLSGFGVGWSWASAVWRTPLPRYCDIIRLPHKDQP</sequence>
<dbReference type="Pfam" id="PF08541">
    <property type="entry name" value="ACP_syn_III_C"/>
    <property type="match status" value="1"/>
</dbReference>
<dbReference type="RefSeq" id="WP_189484723.1">
    <property type="nucleotide sequence ID" value="NZ_BMZB01000001.1"/>
</dbReference>
<organism evidence="5 6">
    <name type="scientific">Asticcacaulis endophyticus</name>
    <dbReference type="NCBI Taxonomy" id="1395890"/>
    <lineage>
        <taxon>Bacteria</taxon>
        <taxon>Pseudomonadati</taxon>
        <taxon>Pseudomonadota</taxon>
        <taxon>Alphaproteobacteria</taxon>
        <taxon>Caulobacterales</taxon>
        <taxon>Caulobacteraceae</taxon>
        <taxon>Asticcacaulis</taxon>
    </lineage>
</organism>
<name>A0A918UNG4_9CAUL</name>
<dbReference type="Gene3D" id="3.40.47.10">
    <property type="match status" value="1"/>
</dbReference>
<evidence type="ECO:0000256" key="1">
    <source>
        <dbReference type="ARBA" id="ARBA00022679"/>
    </source>
</evidence>
<evidence type="ECO:0000313" key="5">
    <source>
        <dbReference type="EMBL" id="GGZ22652.1"/>
    </source>
</evidence>
<dbReference type="InterPro" id="IPR016039">
    <property type="entry name" value="Thiolase-like"/>
</dbReference>
<accession>A0A918UNG4</accession>
<evidence type="ECO:0000259" key="4">
    <source>
        <dbReference type="Pfam" id="PF08545"/>
    </source>
</evidence>
<dbReference type="GO" id="GO:0004315">
    <property type="term" value="F:3-oxoacyl-[acyl-carrier-protein] synthase activity"/>
    <property type="evidence" value="ECO:0007669"/>
    <property type="project" value="InterPro"/>
</dbReference>
<reference evidence="5" key="1">
    <citation type="journal article" date="2014" name="Int. J. Syst. Evol. Microbiol.">
        <title>Complete genome sequence of Corynebacterium casei LMG S-19264T (=DSM 44701T), isolated from a smear-ripened cheese.</title>
        <authorList>
            <consortium name="US DOE Joint Genome Institute (JGI-PGF)"/>
            <person name="Walter F."/>
            <person name="Albersmeier A."/>
            <person name="Kalinowski J."/>
            <person name="Ruckert C."/>
        </authorList>
    </citation>
    <scope>NUCLEOTIDE SEQUENCE</scope>
    <source>
        <strain evidence="5">KCTC 32296</strain>
    </source>
</reference>
<dbReference type="InterPro" id="IPR013747">
    <property type="entry name" value="ACP_syn_III_C"/>
</dbReference>
<proteinExistence type="predicted"/>
<dbReference type="GO" id="GO:0044550">
    <property type="term" value="P:secondary metabolite biosynthetic process"/>
    <property type="evidence" value="ECO:0007669"/>
    <property type="project" value="TreeGrafter"/>
</dbReference>